<dbReference type="KEGG" id="sand:H3309_16340"/>
<dbReference type="Pfam" id="PF07690">
    <property type="entry name" value="MFS_1"/>
    <property type="match status" value="1"/>
</dbReference>
<keyword evidence="5 7" id="KW-1133">Transmembrane helix</keyword>
<dbReference type="InterPro" id="IPR036259">
    <property type="entry name" value="MFS_trans_sf"/>
</dbReference>
<feature type="transmembrane region" description="Helical" evidence="7">
    <location>
        <begin position="249"/>
        <end position="273"/>
    </location>
</feature>
<keyword evidence="2" id="KW-0813">Transport</keyword>
<dbReference type="Gene3D" id="1.20.1250.20">
    <property type="entry name" value="MFS general substrate transporter like domains"/>
    <property type="match status" value="1"/>
</dbReference>
<evidence type="ECO:0000256" key="3">
    <source>
        <dbReference type="ARBA" id="ARBA00022475"/>
    </source>
</evidence>
<keyword evidence="6 7" id="KW-0472">Membrane</keyword>
<keyword evidence="9" id="KW-1185">Reference proteome</keyword>
<dbReference type="PANTHER" id="PTHR43266:SF2">
    <property type="entry name" value="MAJOR FACILITATOR SUPERFAMILY (MFS) PROFILE DOMAIN-CONTAINING PROTEIN"/>
    <property type="match status" value="1"/>
</dbReference>
<feature type="transmembrane region" description="Helical" evidence="7">
    <location>
        <begin position="285"/>
        <end position="306"/>
    </location>
</feature>
<feature type="transmembrane region" description="Helical" evidence="7">
    <location>
        <begin position="222"/>
        <end position="243"/>
    </location>
</feature>
<keyword evidence="4 7" id="KW-0812">Transmembrane</keyword>
<comment type="subcellular location">
    <subcellularLocation>
        <location evidence="1">Cell membrane</location>
        <topology evidence="1">Multi-pass membrane protein</topology>
    </subcellularLocation>
</comment>
<evidence type="ECO:0000313" key="8">
    <source>
        <dbReference type="EMBL" id="QMW22841.1"/>
    </source>
</evidence>
<evidence type="ECO:0000256" key="1">
    <source>
        <dbReference type="ARBA" id="ARBA00004651"/>
    </source>
</evidence>
<accession>A0A7G5IHJ9</accession>
<dbReference type="GO" id="GO:0022857">
    <property type="term" value="F:transmembrane transporter activity"/>
    <property type="evidence" value="ECO:0007669"/>
    <property type="project" value="InterPro"/>
</dbReference>
<evidence type="ECO:0000256" key="4">
    <source>
        <dbReference type="ARBA" id="ARBA00022692"/>
    </source>
</evidence>
<evidence type="ECO:0000256" key="5">
    <source>
        <dbReference type="ARBA" id="ARBA00022989"/>
    </source>
</evidence>
<organism evidence="8 9">
    <name type="scientific">Sandaracinobacteroides saxicola</name>
    <dbReference type="NCBI Taxonomy" id="2759707"/>
    <lineage>
        <taxon>Bacteria</taxon>
        <taxon>Pseudomonadati</taxon>
        <taxon>Pseudomonadota</taxon>
        <taxon>Alphaproteobacteria</taxon>
        <taxon>Sphingomonadales</taxon>
        <taxon>Sphingosinicellaceae</taxon>
        <taxon>Sandaracinobacteroides</taxon>
    </lineage>
</organism>
<protein>
    <submittedName>
        <fullName evidence="8">MFS transporter</fullName>
    </submittedName>
</protein>
<feature type="transmembrane region" description="Helical" evidence="7">
    <location>
        <begin position="386"/>
        <end position="407"/>
    </location>
</feature>
<dbReference type="AlphaFoldDB" id="A0A7G5IHJ9"/>
<gene>
    <name evidence="8" type="ORF">H3309_16340</name>
</gene>
<dbReference type="EMBL" id="CP059851">
    <property type="protein sequence ID" value="QMW22841.1"/>
    <property type="molecule type" value="Genomic_DNA"/>
</dbReference>
<dbReference type="Proteomes" id="UP000515292">
    <property type="component" value="Chromosome"/>
</dbReference>
<sequence length="419" mass="43641">MSLLFSRNFGPLMAAQFLSAFNDNLYRTAMVFLISFQLLRDQPDQAAALATLGAGIFILPFFLFSGMAGELADTRDKAAITRVIKAVEIGILGVGAWALFTDSVMLLMIVLFLTGTHSAFFGPIKYSILPQHLPPQLLLKGTAWVEAGTFMAILLGQIAGGLVGHSGAAFGMVAVAFAGWLFSLFIPPAPPVEPGRRADLNPWTSSVKVVRASWADGRQREAIIAISWFWAMGAVFTAGFVPLVSTRLLASPAVATLFLTVFSVGIAAGSLAINRIMKGSISGRLAPATGVALAASGALLYLGIQLYDAPSVPIGVAAFLARADGWLILAALLGISVAGGMFIVPLYALLQTAAGAAERSRAIAANNIINAAAMVLASGVSAALLAAGLGIAEVLLLVGLLNLLIALRLRRNRALLAAV</sequence>
<feature type="transmembrane region" description="Helical" evidence="7">
    <location>
        <begin position="362"/>
        <end position="380"/>
    </location>
</feature>
<evidence type="ECO:0000256" key="6">
    <source>
        <dbReference type="ARBA" id="ARBA00023136"/>
    </source>
</evidence>
<keyword evidence="3" id="KW-1003">Cell membrane</keyword>
<dbReference type="RefSeq" id="WP_182296120.1">
    <property type="nucleotide sequence ID" value="NZ_CP059851.1"/>
</dbReference>
<dbReference type="CDD" id="cd06173">
    <property type="entry name" value="MFS_MefA_like"/>
    <property type="match status" value="1"/>
</dbReference>
<feature type="transmembrane region" description="Helical" evidence="7">
    <location>
        <begin position="46"/>
        <end position="67"/>
    </location>
</feature>
<proteinExistence type="predicted"/>
<name>A0A7G5IHJ9_9SPHN</name>
<evidence type="ECO:0000313" key="9">
    <source>
        <dbReference type="Proteomes" id="UP000515292"/>
    </source>
</evidence>
<evidence type="ECO:0000256" key="2">
    <source>
        <dbReference type="ARBA" id="ARBA00022448"/>
    </source>
</evidence>
<dbReference type="SUPFAM" id="SSF103473">
    <property type="entry name" value="MFS general substrate transporter"/>
    <property type="match status" value="1"/>
</dbReference>
<dbReference type="PANTHER" id="PTHR43266">
    <property type="entry name" value="MACROLIDE-EFFLUX PROTEIN"/>
    <property type="match status" value="1"/>
</dbReference>
<feature type="transmembrane region" description="Helical" evidence="7">
    <location>
        <begin position="326"/>
        <end position="350"/>
    </location>
</feature>
<dbReference type="GO" id="GO:0005886">
    <property type="term" value="C:plasma membrane"/>
    <property type="evidence" value="ECO:0007669"/>
    <property type="project" value="UniProtKB-SubCell"/>
</dbReference>
<reference evidence="8 9" key="1">
    <citation type="submission" date="2020-07" db="EMBL/GenBank/DDBJ databases">
        <title>Complete genome sequence for Sandaracinobacter sp. M6.</title>
        <authorList>
            <person name="Tang Y."/>
            <person name="Liu Q."/>
            <person name="Guo Z."/>
            <person name="Lei P."/>
            <person name="Huang B."/>
        </authorList>
    </citation>
    <scope>NUCLEOTIDE SEQUENCE [LARGE SCALE GENOMIC DNA]</scope>
    <source>
        <strain evidence="8 9">M6</strain>
    </source>
</reference>
<feature type="transmembrane region" description="Helical" evidence="7">
    <location>
        <begin position="169"/>
        <end position="187"/>
    </location>
</feature>
<dbReference type="InterPro" id="IPR011701">
    <property type="entry name" value="MFS"/>
</dbReference>
<evidence type="ECO:0000256" key="7">
    <source>
        <dbReference type="SAM" id="Phobius"/>
    </source>
</evidence>